<dbReference type="CDD" id="cd22459">
    <property type="entry name" value="KH-I_PEPPER_rpt1_like"/>
    <property type="match status" value="1"/>
</dbReference>
<reference evidence="5" key="1">
    <citation type="submission" date="2023-12" db="EMBL/GenBank/DDBJ databases">
        <title>Genome assembly of Anisodus tanguticus.</title>
        <authorList>
            <person name="Wang Y.-J."/>
        </authorList>
    </citation>
    <scope>NUCLEOTIDE SEQUENCE</scope>
    <source>
        <strain evidence="5">KB-2021</strain>
        <tissue evidence="5">Leaf</tissue>
    </source>
</reference>
<dbReference type="SUPFAM" id="SSF54791">
    <property type="entry name" value="Eukaryotic type KH-domain (KH-domain type I)"/>
    <property type="match status" value="4"/>
</dbReference>
<protein>
    <recommendedName>
        <fullName evidence="4">K Homology domain-containing protein</fullName>
    </recommendedName>
</protein>
<feature type="compositionally biased region" description="Polar residues" evidence="3">
    <location>
        <begin position="729"/>
        <end position="741"/>
    </location>
</feature>
<feature type="region of interest" description="Disordered" evidence="3">
    <location>
        <begin position="1"/>
        <end position="42"/>
    </location>
</feature>
<accession>A0AAE1VDZ1</accession>
<dbReference type="Gene3D" id="3.30.310.210">
    <property type="match status" value="1"/>
</dbReference>
<dbReference type="Pfam" id="PF00013">
    <property type="entry name" value="KH_1"/>
    <property type="match status" value="4"/>
</dbReference>
<evidence type="ECO:0000256" key="3">
    <source>
        <dbReference type="SAM" id="MobiDB-lite"/>
    </source>
</evidence>
<feature type="domain" description="K Homology" evidence="4">
    <location>
        <begin position="154"/>
        <end position="229"/>
    </location>
</feature>
<dbReference type="GO" id="GO:0003723">
    <property type="term" value="F:RNA binding"/>
    <property type="evidence" value="ECO:0007669"/>
    <property type="project" value="UniProtKB-UniRule"/>
</dbReference>
<name>A0AAE1VDZ1_9SOLA</name>
<dbReference type="InterPro" id="IPR036612">
    <property type="entry name" value="KH_dom_type_1_sf"/>
</dbReference>
<dbReference type="CDD" id="cd22460">
    <property type="entry name" value="KH-I_PEPPER_rpt2_like"/>
    <property type="match status" value="1"/>
</dbReference>
<dbReference type="AlphaFoldDB" id="A0AAE1VDZ1"/>
<feature type="region of interest" description="Disordered" evidence="3">
    <location>
        <begin position="567"/>
        <end position="586"/>
    </location>
</feature>
<feature type="region of interest" description="Disordered" evidence="3">
    <location>
        <begin position="642"/>
        <end position="700"/>
    </location>
</feature>
<evidence type="ECO:0000313" key="5">
    <source>
        <dbReference type="EMBL" id="KAK4366338.1"/>
    </source>
</evidence>
<feature type="region of interest" description="Disordered" evidence="3">
    <location>
        <begin position="721"/>
        <end position="771"/>
    </location>
</feature>
<keyword evidence="2" id="KW-0694">RNA-binding</keyword>
<organism evidence="5 6">
    <name type="scientific">Anisodus tanguticus</name>
    <dbReference type="NCBI Taxonomy" id="243964"/>
    <lineage>
        <taxon>Eukaryota</taxon>
        <taxon>Viridiplantae</taxon>
        <taxon>Streptophyta</taxon>
        <taxon>Embryophyta</taxon>
        <taxon>Tracheophyta</taxon>
        <taxon>Spermatophyta</taxon>
        <taxon>Magnoliopsida</taxon>
        <taxon>eudicotyledons</taxon>
        <taxon>Gunneridae</taxon>
        <taxon>Pentapetalae</taxon>
        <taxon>asterids</taxon>
        <taxon>lamiids</taxon>
        <taxon>Solanales</taxon>
        <taxon>Solanaceae</taxon>
        <taxon>Solanoideae</taxon>
        <taxon>Hyoscyameae</taxon>
        <taxon>Anisodus</taxon>
    </lineage>
</organism>
<evidence type="ECO:0000313" key="6">
    <source>
        <dbReference type="Proteomes" id="UP001291623"/>
    </source>
</evidence>
<gene>
    <name evidence="5" type="ORF">RND71_014218</name>
</gene>
<evidence type="ECO:0000256" key="1">
    <source>
        <dbReference type="ARBA" id="ARBA00022737"/>
    </source>
</evidence>
<dbReference type="EMBL" id="JAVYJV010000007">
    <property type="protein sequence ID" value="KAK4366338.1"/>
    <property type="molecule type" value="Genomic_DNA"/>
</dbReference>
<keyword evidence="6" id="KW-1185">Reference proteome</keyword>
<sequence>MEEYKRNFLKQRSNPQFKRKGGTKNAKYSSRERSSENSQSSDTTYCILCQSKKIGSVIGKGGSIIKTLREETQAKITVADSVPGSDDRIVLISSPSTKLARKQDTDKNNENPETREENGVMEPHCAAQDALLKVHNRIVEEDLRGAQDENNNEIEIITRLLVPNNLVGCLLGRKGDVIQKLRSETGASIRVLSAEHLPACAMSTDELVQNMIVPRMKRKEYGLLKLIVRCIDLSSACSSCIDQIFFALLCLFDKQKVSVHFANVFALNFCALTNVYALDHTLCKPALVRKALYEVSTLLHQNPRKDKPTLSFSMVHGAQGFHPPGPPVENMIPPGKSMWSQNKTNLNGMPPALGVGGYRNQLSGYGRADFDYVPPPCSGEAPSDFTMKILCSAAKIGGVIGKGGSNVKQLQHETGASIHVGDVAPESDERVIRVSSLESLWEPRSQTIDAILQLQSKTSEFSDKGIITTRLLVPSNKVGCILGQGGQVINEMRRRTQADIRVISKDNKPRCASADEELVQISGSIGVAKDALVEISSRLRERCLKDGNSKVEPAPVRPLLGFVPSEDFRSGDPRRSGVSAGSSRRYEHLKGAVREYDHPSYPDHPIATRYSSIGSPPEMKFPDHSFGSAKGTGGYNINEFAGSSARFRDPRSTGPGFIDDIRGPSDHMNAGHNYPRSSENLNAGRPTFHGYGSPAGQSSNIQQGAYHQNYAAQQSAYQSYTAKGGYPSGSPSQLPYQNSNPHQPPYQSINSQQQQQQPPYQNMAAQGSYQY</sequence>
<feature type="compositionally biased region" description="Low complexity" evidence="3">
    <location>
        <begin position="745"/>
        <end position="762"/>
    </location>
</feature>
<comment type="caution">
    <text evidence="5">The sequence shown here is derived from an EMBL/GenBank/DDBJ whole genome shotgun (WGS) entry which is preliminary data.</text>
</comment>
<keyword evidence="1" id="KW-0677">Repeat</keyword>
<feature type="compositionally biased region" description="Basic and acidic residues" evidence="3">
    <location>
        <begin position="101"/>
        <end position="118"/>
    </location>
</feature>
<dbReference type="Gene3D" id="3.30.1370.10">
    <property type="entry name" value="K Homology domain, type 1"/>
    <property type="match status" value="2"/>
</dbReference>
<dbReference type="Proteomes" id="UP001291623">
    <property type="component" value="Unassembled WGS sequence"/>
</dbReference>
<feature type="region of interest" description="Disordered" evidence="3">
    <location>
        <begin position="87"/>
        <end position="119"/>
    </location>
</feature>
<proteinExistence type="predicted"/>
<dbReference type="PROSITE" id="PS50084">
    <property type="entry name" value="KH_TYPE_1"/>
    <property type="match status" value="4"/>
</dbReference>
<feature type="domain" description="K Homology" evidence="4">
    <location>
        <begin position="465"/>
        <end position="540"/>
    </location>
</feature>
<evidence type="ECO:0000259" key="4">
    <source>
        <dbReference type="SMART" id="SM00322"/>
    </source>
</evidence>
<feature type="domain" description="K Homology" evidence="4">
    <location>
        <begin position="41"/>
        <end position="113"/>
    </location>
</feature>
<dbReference type="InterPro" id="IPR004088">
    <property type="entry name" value="KH_dom_type_1"/>
</dbReference>
<dbReference type="PANTHER" id="PTHR10288">
    <property type="entry name" value="KH DOMAIN CONTAINING RNA BINDING PROTEIN"/>
    <property type="match status" value="1"/>
</dbReference>
<dbReference type="SMART" id="SM00322">
    <property type="entry name" value="KH"/>
    <property type="match status" value="4"/>
</dbReference>
<feature type="domain" description="K Homology" evidence="4">
    <location>
        <begin position="383"/>
        <end position="456"/>
    </location>
</feature>
<evidence type="ECO:0000256" key="2">
    <source>
        <dbReference type="PROSITE-ProRule" id="PRU00117"/>
    </source>
</evidence>
<dbReference type="InterPro" id="IPR004087">
    <property type="entry name" value="KH_dom"/>
</dbReference>